<organism evidence="2 3">
    <name type="scientific">Marivirga aurantiaca</name>
    <dbReference type="NCBI Taxonomy" id="2802615"/>
    <lineage>
        <taxon>Bacteria</taxon>
        <taxon>Pseudomonadati</taxon>
        <taxon>Bacteroidota</taxon>
        <taxon>Cytophagia</taxon>
        <taxon>Cytophagales</taxon>
        <taxon>Marivirgaceae</taxon>
        <taxon>Marivirga</taxon>
    </lineage>
</organism>
<gene>
    <name evidence="2" type="ORF">JKA74_20435</name>
</gene>
<keyword evidence="1" id="KW-0812">Transmembrane</keyword>
<proteinExistence type="predicted"/>
<dbReference type="RefSeq" id="WP_201433107.1">
    <property type="nucleotide sequence ID" value="NZ_JAEQBW010000019.1"/>
</dbReference>
<keyword evidence="1" id="KW-1133">Transmembrane helix</keyword>
<sequence length="570" mass="66548">MTALSFTNDFNLWHALLLSVAFILISIGEWRKRKRRRLFRIIAVLIGLISLYIIYLKPVTYTEKPLQSIVLLGEETDESYSDSLIKEKNYEIFWWDNQQAILRSGNRKSTTTFTGLDYAIDTLFTVGSIPPINPDYYQHRVNLRTNQPKISINYLKKIHLGEKLKLEVANISNHSLHLAGVLGNDSMKAQHLPAGEKLLKTIQPKTSGHIKGELTINKQEVYHFSTLVYEEQKFVFHLLAETPDFEWRFLKDYLTENGHAVYLKSKISKDKYKSSFSNWPDSLAQQMKSDNPLYVNVLITDMNAWNTLNIKNKNNYIEALKPKHGTLIFRANPNSRMSLQSIHSSLKETVVTGSEIFSLRGINQLNVNLINHFEEVINLHLQKIILAEMSVGIISIQDSYKWQLGGKQEEYESYWSAVLNQLMRTQVDVQVFKTQWPVKYQPFHAQIWSNQSLGTAKIINPKMDTLELKLTNDLIYPEREHLVYFPGLAGWHQLHLKEKSLYYHFYVHEVNTAQQASMELPYEFAYNSYLEQFGRYEDDISSNKKEEPLTFWFFLMFLLSMGFLWMEEKL</sequence>
<evidence type="ECO:0000313" key="2">
    <source>
        <dbReference type="EMBL" id="MBK6267421.1"/>
    </source>
</evidence>
<feature type="transmembrane region" description="Helical" evidence="1">
    <location>
        <begin position="549"/>
        <end position="566"/>
    </location>
</feature>
<dbReference type="Proteomes" id="UP000611723">
    <property type="component" value="Unassembled WGS sequence"/>
</dbReference>
<evidence type="ECO:0000313" key="3">
    <source>
        <dbReference type="Proteomes" id="UP000611723"/>
    </source>
</evidence>
<evidence type="ECO:0000256" key="1">
    <source>
        <dbReference type="SAM" id="Phobius"/>
    </source>
</evidence>
<keyword evidence="3" id="KW-1185">Reference proteome</keyword>
<feature type="transmembrane region" description="Helical" evidence="1">
    <location>
        <begin position="12"/>
        <end position="30"/>
    </location>
</feature>
<protein>
    <recommendedName>
        <fullName evidence="4">Aerotolerance regulator N-terminal domain-containing protein</fullName>
    </recommendedName>
</protein>
<evidence type="ECO:0008006" key="4">
    <source>
        <dbReference type="Google" id="ProtNLM"/>
    </source>
</evidence>
<feature type="transmembrane region" description="Helical" evidence="1">
    <location>
        <begin position="37"/>
        <end position="55"/>
    </location>
</feature>
<name>A0A934X375_9BACT</name>
<accession>A0A934X375</accession>
<keyword evidence="1" id="KW-0472">Membrane</keyword>
<dbReference type="EMBL" id="JAEQBW010000019">
    <property type="protein sequence ID" value="MBK6267421.1"/>
    <property type="molecule type" value="Genomic_DNA"/>
</dbReference>
<reference evidence="2" key="1">
    <citation type="submission" date="2021-01" db="EMBL/GenBank/DDBJ databases">
        <title>Marivirga aurantiaca sp. nov., isolated from intertidal surface sediments.</title>
        <authorList>
            <person name="Zhang M."/>
        </authorList>
    </citation>
    <scope>NUCLEOTIDE SEQUENCE</scope>
    <source>
        <strain evidence="2">S37H4</strain>
    </source>
</reference>
<dbReference type="AlphaFoldDB" id="A0A934X375"/>
<comment type="caution">
    <text evidence="2">The sequence shown here is derived from an EMBL/GenBank/DDBJ whole genome shotgun (WGS) entry which is preliminary data.</text>
</comment>